<dbReference type="InterPro" id="IPR036866">
    <property type="entry name" value="RibonucZ/Hydroxyglut_hydro"/>
</dbReference>
<dbReference type="GO" id="GO:0004521">
    <property type="term" value="F:RNA endonuclease activity"/>
    <property type="evidence" value="ECO:0007669"/>
    <property type="project" value="TreeGrafter"/>
</dbReference>
<feature type="domain" description="Beta-Casp" evidence="2">
    <location>
        <begin position="93"/>
        <end position="218"/>
    </location>
</feature>
<dbReference type="Pfam" id="PF10996">
    <property type="entry name" value="Beta-Casp"/>
    <property type="match status" value="1"/>
</dbReference>
<dbReference type="Gene3D" id="3.60.15.10">
    <property type="entry name" value="Ribonuclease Z/Hydroxyacylglutathione hydrolase-like"/>
    <property type="match status" value="1"/>
</dbReference>
<dbReference type="EMBL" id="SOIP01000140">
    <property type="protein sequence ID" value="TET82360.1"/>
    <property type="molecule type" value="Genomic_DNA"/>
</dbReference>
<dbReference type="PANTHER" id="PTHR11203">
    <property type="entry name" value="CLEAVAGE AND POLYADENYLATION SPECIFICITY FACTOR FAMILY MEMBER"/>
    <property type="match status" value="1"/>
</dbReference>
<dbReference type="GO" id="GO:0016787">
    <property type="term" value="F:hydrolase activity"/>
    <property type="evidence" value="ECO:0007669"/>
    <property type="project" value="UniProtKB-KW"/>
</dbReference>
<evidence type="ECO:0000259" key="2">
    <source>
        <dbReference type="SMART" id="SM01027"/>
    </source>
</evidence>
<dbReference type="Pfam" id="PF07521">
    <property type="entry name" value="RMMBL"/>
    <property type="match status" value="1"/>
</dbReference>
<proteinExistence type="predicted"/>
<protein>
    <submittedName>
        <fullName evidence="3">MBL fold metallo-hydrolase</fullName>
    </submittedName>
</protein>
<dbReference type="PANTHER" id="PTHR11203:SF37">
    <property type="entry name" value="INTEGRATOR COMPLEX SUBUNIT 11"/>
    <property type="match status" value="1"/>
</dbReference>
<dbReference type="InterPro" id="IPR011108">
    <property type="entry name" value="RMMBL"/>
</dbReference>
<reference evidence="3 4" key="1">
    <citation type="submission" date="2019-03" db="EMBL/GenBank/DDBJ databases">
        <title>Metabolic potential of uncultured bacteria and archaea associated with petroleum seepage in deep-sea sediments.</title>
        <authorList>
            <person name="Dong X."/>
            <person name="Hubert C."/>
        </authorList>
    </citation>
    <scope>NUCLEOTIDE SEQUENCE [LARGE SCALE GENOMIC DNA]</scope>
    <source>
        <strain evidence="3">E29_bin36</strain>
    </source>
</reference>
<dbReference type="Gene3D" id="3.40.50.10890">
    <property type="match status" value="1"/>
</dbReference>
<dbReference type="SUPFAM" id="SSF56281">
    <property type="entry name" value="Metallo-hydrolase/oxidoreductase"/>
    <property type="match status" value="1"/>
</dbReference>
<dbReference type="AlphaFoldDB" id="A0A523XSS0"/>
<dbReference type="SMART" id="SM01027">
    <property type="entry name" value="Beta-Casp"/>
    <property type="match status" value="1"/>
</dbReference>
<accession>A0A523XSS0</accession>
<evidence type="ECO:0000313" key="3">
    <source>
        <dbReference type="EMBL" id="TET82360.1"/>
    </source>
</evidence>
<dbReference type="InterPro" id="IPR050698">
    <property type="entry name" value="MBL"/>
</dbReference>
<evidence type="ECO:0000313" key="4">
    <source>
        <dbReference type="Proteomes" id="UP000315534"/>
    </source>
</evidence>
<dbReference type="Proteomes" id="UP000315534">
    <property type="component" value="Unassembled WGS sequence"/>
</dbReference>
<dbReference type="InterPro" id="IPR022712">
    <property type="entry name" value="Beta_Casp"/>
</dbReference>
<name>A0A523XSS0_UNCT6</name>
<keyword evidence="1 3" id="KW-0378">Hydrolase</keyword>
<evidence type="ECO:0000256" key="1">
    <source>
        <dbReference type="ARBA" id="ARBA00022801"/>
    </source>
</evidence>
<sequence>FFYAVHILVSALIIFDDVQTTLTFTGDLGRKNMPILRDPYQVKETDSLITESTYGNRLHDRAVETEEELAEIIRESVRRKGKMIIPAFSVGRTQALVYSLHSLCLEEKIPKLPMFVDSPLSVNVTEIFRRHPECYDEEIMEMLHSEGDPFGFGKLKYVRNVEESVALNHVDYPCVIISASGMCEAGRILHHLKNSITDKRNTVLIVGYQAQGTLGRRLVEKEKIVRIFGEKYKRRCRIEVLNGYSAHADKRELGEYIGKMNITKNIFCVHGEENATKEFAESLRKSNNCGVHVPNLGDSFELH</sequence>
<feature type="non-terminal residue" evidence="3">
    <location>
        <position position="1"/>
    </location>
</feature>
<gene>
    <name evidence="3" type="ORF">E3J38_02265</name>
</gene>
<organism evidence="3 4">
    <name type="scientific">candidate division TA06 bacterium</name>
    <dbReference type="NCBI Taxonomy" id="2250710"/>
    <lineage>
        <taxon>Bacteria</taxon>
        <taxon>Bacteria division TA06</taxon>
    </lineage>
</organism>
<comment type="caution">
    <text evidence="3">The sequence shown here is derived from an EMBL/GenBank/DDBJ whole genome shotgun (WGS) entry which is preliminary data.</text>
</comment>